<gene>
    <name evidence="6" type="ORF">ACFO4L_01680</name>
</gene>
<dbReference type="Pfam" id="PF05651">
    <property type="entry name" value="Diacid_rec"/>
    <property type="match status" value="1"/>
</dbReference>
<feature type="domain" description="Putative sugar diacid recognition" evidence="3">
    <location>
        <begin position="2"/>
        <end position="134"/>
    </location>
</feature>
<keyword evidence="2" id="KW-0175">Coiled coil</keyword>
<dbReference type="Proteomes" id="UP001595896">
    <property type="component" value="Unassembled WGS sequence"/>
</dbReference>
<feature type="domain" description="PucR C-terminal helix-turn-helix" evidence="4">
    <location>
        <begin position="280"/>
        <end position="335"/>
    </location>
</feature>
<evidence type="ECO:0000256" key="2">
    <source>
        <dbReference type="SAM" id="Coils"/>
    </source>
</evidence>
<evidence type="ECO:0000259" key="4">
    <source>
        <dbReference type="Pfam" id="PF13556"/>
    </source>
</evidence>
<evidence type="ECO:0000256" key="1">
    <source>
        <dbReference type="ARBA" id="ARBA00006754"/>
    </source>
</evidence>
<dbReference type="InterPro" id="IPR008599">
    <property type="entry name" value="Diacid_rec"/>
</dbReference>
<dbReference type="InterPro" id="IPR051448">
    <property type="entry name" value="CdaR-like_regulators"/>
</dbReference>
<dbReference type="PANTHER" id="PTHR33744">
    <property type="entry name" value="CARBOHYDRATE DIACID REGULATOR"/>
    <property type="match status" value="1"/>
</dbReference>
<keyword evidence="7" id="KW-1185">Reference proteome</keyword>
<dbReference type="InterPro" id="IPR025736">
    <property type="entry name" value="PucR_C-HTH_dom"/>
</dbReference>
<dbReference type="EMBL" id="JBHSGK010000003">
    <property type="protein sequence ID" value="MFC4735283.1"/>
    <property type="molecule type" value="Genomic_DNA"/>
</dbReference>
<name>A0ABV9NPI3_9BACI</name>
<evidence type="ECO:0000259" key="5">
    <source>
        <dbReference type="Pfam" id="PF17853"/>
    </source>
</evidence>
<feature type="coiled-coil region" evidence="2">
    <location>
        <begin position="128"/>
        <end position="155"/>
    </location>
</feature>
<evidence type="ECO:0000313" key="7">
    <source>
        <dbReference type="Proteomes" id="UP001595896"/>
    </source>
</evidence>
<dbReference type="Gene3D" id="1.10.10.2840">
    <property type="entry name" value="PucR C-terminal helix-turn-helix domain"/>
    <property type="match status" value="1"/>
</dbReference>
<dbReference type="PANTHER" id="PTHR33744:SF15">
    <property type="entry name" value="CARBOHYDRATE DIACID REGULATOR"/>
    <property type="match status" value="1"/>
</dbReference>
<comment type="caution">
    <text evidence="6">The sequence shown here is derived from an EMBL/GenBank/DDBJ whole genome shotgun (WGS) entry which is preliminary data.</text>
</comment>
<dbReference type="RefSeq" id="WP_377907907.1">
    <property type="nucleotide sequence ID" value="NZ_JBHSGK010000003.1"/>
</dbReference>
<evidence type="ECO:0000313" key="6">
    <source>
        <dbReference type="EMBL" id="MFC4735283.1"/>
    </source>
</evidence>
<dbReference type="Pfam" id="PF13556">
    <property type="entry name" value="HTH_30"/>
    <property type="match status" value="1"/>
</dbReference>
<evidence type="ECO:0000259" key="3">
    <source>
        <dbReference type="Pfam" id="PF05651"/>
    </source>
</evidence>
<reference evidence="7" key="1">
    <citation type="journal article" date="2019" name="Int. J. Syst. Evol. Microbiol.">
        <title>The Global Catalogue of Microorganisms (GCM) 10K type strain sequencing project: providing services to taxonomists for standard genome sequencing and annotation.</title>
        <authorList>
            <consortium name="The Broad Institute Genomics Platform"/>
            <consortium name="The Broad Institute Genome Sequencing Center for Infectious Disease"/>
            <person name="Wu L."/>
            <person name="Ma J."/>
        </authorList>
    </citation>
    <scope>NUCLEOTIDE SEQUENCE [LARGE SCALE GENOMIC DNA]</scope>
    <source>
        <strain evidence="7">JCM 12165</strain>
    </source>
</reference>
<feature type="domain" description="CdaR GGDEF-like" evidence="5">
    <location>
        <begin position="140"/>
        <end position="241"/>
    </location>
</feature>
<protein>
    <submittedName>
        <fullName evidence="6">CdaR family transcriptional regulator</fullName>
    </submittedName>
</protein>
<accession>A0ABV9NPI3</accession>
<organism evidence="6 7">
    <name type="scientific">Bacillus daqingensis</name>
    <dbReference type="NCBI Taxonomy" id="872396"/>
    <lineage>
        <taxon>Bacteria</taxon>
        <taxon>Bacillati</taxon>
        <taxon>Bacillota</taxon>
        <taxon>Bacilli</taxon>
        <taxon>Bacillales</taxon>
        <taxon>Bacillaceae</taxon>
        <taxon>Bacillus</taxon>
    </lineage>
</organism>
<dbReference type="InterPro" id="IPR042070">
    <property type="entry name" value="PucR_C-HTH_sf"/>
</dbReference>
<dbReference type="Pfam" id="PF17853">
    <property type="entry name" value="GGDEF_2"/>
    <property type="match status" value="1"/>
</dbReference>
<dbReference type="InterPro" id="IPR041522">
    <property type="entry name" value="CdaR_GGDEF"/>
</dbReference>
<sequence>MITSETAQQIVARTMEILPYNINVIRPDGTIIGSGNASRIGTVHEAARVVREKGTVVEITKEEEGLWEGAVQGINLPAFQNGALAAVIGITGPPDDVRSFGRLVVMTAEMMMEQAVLLREIQVDERMREEAALQLLDAEQSSERLAERLQRLNISMDGPRTVICFTDPEPEHVKQTVQPILYKDELFCVRQGRLLVIARAGSEREIHVRFRSVSGFQAAAGPPVSVHDLPQAAELALAAASLPNQHESFLLYRDVDLEVLLYKSGKMDKGVPPWPLDEELTETLSAYVAQNGRLQDTAAVLHIHRNTLQYRLGRIREKSGRDPRKLKELLYLYADMLRTRSN</sequence>
<comment type="similarity">
    <text evidence="1">Belongs to the CdaR family.</text>
</comment>
<proteinExistence type="inferred from homology"/>